<comment type="similarity">
    <text evidence="1">Belongs to the outer membrane factor (OMF) (TC 1.B.17) family.</text>
</comment>
<name>A0A2S4HF29_9GAMM</name>
<dbReference type="Pfam" id="PF02321">
    <property type="entry name" value="OEP"/>
    <property type="match status" value="1"/>
</dbReference>
<dbReference type="Gene3D" id="1.20.1600.10">
    <property type="entry name" value="Outer membrane efflux proteins (OEP)"/>
    <property type="match status" value="1"/>
</dbReference>
<evidence type="ECO:0000256" key="2">
    <source>
        <dbReference type="SAM" id="Coils"/>
    </source>
</evidence>
<proteinExistence type="inferred from homology"/>
<dbReference type="InterPro" id="IPR003423">
    <property type="entry name" value="OMP_efflux"/>
</dbReference>
<sequence>MALAEEARDLAVNTLAVLENRAKQGAGTDYEVRRARAALAQAKLRLNSLRREYQRGSVKLAAYWGETTPKWIVLEGDLYQFREVVSYEELYREAQSSPAIAVFASEARIRDAELALLKTQSISDINWQLGVRQFENSDDTAFVAGLSIPLFSGTRKTGAVKAARAAQNEVVFEQASAQLKMHVQLFEAYSQRAQHLAAVNAYRNTILPELSASLRATQHAYEAGRYSYIELIAVQRELLNAKQALIENAAAASLNQSTIEQLVAKPLTPRK</sequence>
<evidence type="ECO:0008006" key="5">
    <source>
        <dbReference type="Google" id="ProtNLM"/>
    </source>
</evidence>
<feature type="coiled-coil region" evidence="2">
    <location>
        <begin position="1"/>
        <end position="59"/>
    </location>
</feature>
<protein>
    <recommendedName>
        <fullName evidence="5">TolC family protein</fullName>
    </recommendedName>
</protein>
<accession>A0A2S4HF29</accession>
<dbReference type="InterPro" id="IPR010131">
    <property type="entry name" value="MdtP/NodT-like"/>
</dbReference>
<evidence type="ECO:0000256" key="1">
    <source>
        <dbReference type="ARBA" id="ARBA00007613"/>
    </source>
</evidence>
<reference evidence="3" key="1">
    <citation type="submission" date="2018-01" db="EMBL/GenBank/DDBJ databases">
        <authorList>
            <person name="Yu X.-D."/>
        </authorList>
    </citation>
    <scope>NUCLEOTIDE SEQUENCE</scope>
    <source>
        <strain evidence="3">ZX-21</strain>
    </source>
</reference>
<comment type="caution">
    <text evidence="3">The sequence shown here is derived from an EMBL/GenBank/DDBJ whole genome shotgun (WGS) entry which is preliminary data.</text>
</comment>
<dbReference type="EMBL" id="PQGG01000028">
    <property type="protein sequence ID" value="POP52578.1"/>
    <property type="molecule type" value="Genomic_DNA"/>
</dbReference>
<evidence type="ECO:0000313" key="3">
    <source>
        <dbReference type="EMBL" id="POP52578.1"/>
    </source>
</evidence>
<dbReference type="GO" id="GO:0015562">
    <property type="term" value="F:efflux transmembrane transporter activity"/>
    <property type="evidence" value="ECO:0007669"/>
    <property type="project" value="InterPro"/>
</dbReference>
<keyword evidence="2" id="KW-0175">Coiled coil</keyword>
<dbReference type="PANTHER" id="PTHR30203">
    <property type="entry name" value="OUTER MEMBRANE CATION EFFLUX PROTEIN"/>
    <property type="match status" value="1"/>
</dbReference>
<dbReference type="Proteomes" id="UP000237222">
    <property type="component" value="Unassembled WGS sequence"/>
</dbReference>
<dbReference type="AlphaFoldDB" id="A0A2S4HF29"/>
<dbReference type="PANTHER" id="PTHR30203:SF24">
    <property type="entry name" value="BLR4935 PROTEIN"/>
    <property type="match status" value="1"/>
</dbReference>
<gene>
    <name evidence="3" type="ORF">C0068_12230</name>
</gene>
<organism evidence="3 4">
    <name type="scientific">Zhongshania marina</name>
    <dbReference type="NCBI Taxonomy" id="2304603"/>
    <lineage>
        <taxon>Bacteria</taxon>
        <taxon>Pseudomonadati</taxon>
        <taxon>Pseudomonadota</taxon>
        <taxon>Gammaproteobacteria</taxon>
        <taxon>Cellvibrionales</taxon>
        <taxon>Spongiibacteraceae</taxon>
        <taxon>Zhongshania</taxon>
    </lineage>
</organism>
<dbReference type="SUPFAM" id="SSF56954">
    <property type="entry name" value="Outer membrane efflux proteins (OEP)"/>
    <property type="match status" value="1"/>
</dbReference>
<evidence type="ECO:0000313" key="4">
    <source>
        <dbReference type="Proteomes" id="UP000237222"/>
    </source>
</evidence>